<name>A0ABM7NXS1_9BACT</name>
<sequence length="622" mass="70437">MEKPFDYVFIDTSVFIKQSYFKRTESVYRLFELAGEGWIRILMPEIAKREWIKHYNVATKLKFAEVERKTIIMGKTKEANGFLTEHEKLANTYDTIVLDAFNEHMNRANVIEIPTSYVCDKLESVVNRYFAKEKPFGDKGKEKEFPDAFILASLEKYAAENSIKQIQIFSTDGDMCEYNNTLFINRDPSAYLNEFLSKRIPEHEEEIEKRERDKKDITRLFDYIKNNSTDLEPNIRKYVEKYLDDVSRYSEHFNYVDINEVSIKTLNLISNVKDIEILTVESECLQAIYYVNLDTKININHFSEENSVWDPEEKGYIFENYIDSDVEITSTIKVTIEMDRTASEINQKPKIDIIEIDTDDLQDAIDGDYPHGTYKATRKLGNIAMSPTIQSAIKQALEMPKINTPITAAISSLSTLQSAVDSLKEPLVAQGIQQMSLINPSIKEMVSAAQEVNNSITASALIPSTELNIQEVLKQKEKTAAISSFSALQSVADSLKEPLVAQEIQQRSLINPSIKEMITAAQKVNNSITASALIPSTELNIQEVLKQKEKTAAISSFSALQSVADSFKEPLVAQGILQRSLINPSIKEMVTAAQKDNNSITASALMPSTEVNIQKVLKTKKK</sequence>
<dbReference type="RefSeq" id="WP_207155470.1">
    <property type="nucleotide sequence ID" value="NZ_AP024484.1"/>
</dbReference>
<dbReference type="Proteomes" id="UP001319045">
    <property type="component" value="Chromosome"/>
</dbReference>
<dbReference type="EMBL" id="AP024484">
    <property type="protein sequence ID" value="BCS85319.1"/>
    <property type="molecule type" value="Genomic_DNA"/>
</dbReference>
<evidence type="ECO:0000313" key="4">
    <source>
        <dbReference type="Proteomes" id="UP001319045"/>
    </source>
</evidence>
<dbReference type="InterPro" id="IPR032557">
    <property type="entry name" value="DUF4935"/>
</dbReference>
<reference evidence="3 4" key="1">
    <citation type="journal article" date="2022" name="Int. J. Syst. Evol. Microbiol.">
        <title>Prevotella herbatica sp. nov., a plant polysaccharide-decomposing anaerobic bacterium isolated from a methanogenic reactor.</title>
        <authorList>
            <person name="Uek A."/>
            <person name="Tonouchi A."/>
            <person name="Kaku N."/>
            <person name="Ueki K."/>
        </authorList>
    </citation>
    <scope>NUCLEOTIDE SEQUENCE [LARGE SCALE GENOMIC DNA]</scope>
    <source>
        <strain evidence="3 4">WR041</strain>
    </source>
</reference>
<organism evidence="3 4">
    <name type="scientific">Prevotella herbatica</name>
    <dbReference type="NCBI Taxonomy" id="2801997"/>
    <lineage>
        <taxon>Bacteria</taxon>
        <taxon>Pseudomonadati</taxon>
        <taxon>Bacteroidota</taxon>
        <taxon>Bacteroidia</taxon>
        <taxon>Bacteroidales</taxon>
        <taxon>Prevotellaceae</taxon>
        <taxon>Prevotella</taxon>
    </lineage>
</organism>
<feature type="domain" description="DUF4935" evidence="2">
    <location>
        <begin position="8"/>
        <end position="175"/>
    </location>
</feature>
<evidence type="ECO:0000256" key="1">
    <source>
        <dbReference type="SAM" id="Coils"/>
    </source>
</evidence>
<accession>A0ABM7NXS1</accession>
<dbReference type="Pfam" id="PF16289">
    <property type="entry name" value="PIN_12"/>
    <property type="match status" value="1"/>
</dbReference>
<proteinExistence type="predicted"/>
<keyword evidence="4" id="KW-1185">Reference proteome</keyword>
<gene>
    <name evidence="3" type="ORF">prwr041_12120</name>
</gene>
<evidence type="ECO:0000313" key="3">
    <source>
        <dbReference type="EMBL" id="BCS85319.1"/>
    </source>
</evidence>
<keyword evidence="1" id="KW-0175">Coiled coil</keyword>
<evidence type="ECO:0000259" key="2">
    <source>
        <dbReference type="Pfam" id="PF16289"/>
    </source>
</evidence>
<protein>
    <recommendedName>
        <fullName evidence="2">DUF4935 domain-containing protein</fullName>
    </recommendedName>
</protein>
<feature type="coiled-coil region" evidence="1">
    <location>
        <begin position="193"/>
        <end position="220"/>
    </location>
</feature>